<keyword evidence="2" id="KW-1185">Reference proteome</keyword>
<reference evidence="1 2" key="1">
    <citation type="submission" date="2016-05" db="EMBL/GenBank/DDBJ databases">
        <authorList>
            <person name="Gu J."/>
        </authorList>
    </citation>
    <scope>NUCLEOTIDE SEQUENCE [LARGE SCALE GENOMIC DNA]</scope>
    <source>
        <strain evidence="1 2">ACCC40021</strain>
    </source>
</reference>
<name>A0ABN4VRY4_9ACTN</name>
<protein>
    <submittedName>
        <fullName evidence="1">Uncharacterized protein</fullName>
    </submittedName>
</protein>
<proteinExistence type="predicted"/>
<accession>A0ABN4VRY4</accession>
<dbReference type="Proteomes" id="UP000187191">
    <property type="component" value="Chromosome"/>
</dbReference>
<evidence type="ECO:0000313" key="2">
    <source>
        <dbReference type="Proteomes" id="UP000187191"/>
    </source>
</evidence>
<organism evidence="1 2">
    <name type="scientific">Streptomyces alfalfae</name>
    <dbReference type="NCBI Taxonomy" id="1642299"/>
    <lineage>
        <taxon>Bacteria</taxon>
        <taxon>Bacillati</taxon>
        <taxon>Actinomycetota</taxon>
        <taxon>Actinomycetes</taxon>
        <taxon>Kitasatosporales</taxon>
        <taxon>Streptomycetaceae</taxon>
        <taxon>Streptomyces</taxon>
    </lineage>
</organism>
<evidence type="ECO:0000313" key="1">
    <source>
        <dbReference type="EMBL" id="APY90313.1"/>
    </source>
</evidence>
<gene>
    <name evidence="1" type="ORF">A7J05_35810</name>
</gene>
<sequence>MTVWFGSWSPRQSPVDRSATRTWCLSLLSTPRLAVKALRRTHVPPCLPGAFAERVYSRLPVGWEGDVFPMTSQVEYVAIPEPAEKGNFPTCRVSVAT</sequence>
<dbReference type="EMBL" id="CP015588">
    <property type="protein sequence ID" value="APY90313.1"/>
    <property type="molecule type" value="Genomic_DNA"/>
</dbReference>